<evidence type="ECO:0000313" key="1">
    <source>
        <dbReference type="EMBL" id="ADO74706.1"/>
    </source>
</evidence>
<evidence type="ECO:0000313" key="2">
    <source>
        <dbReference type="Proteomes" id="UP000001351"/>
    </source>
</evidence>
<organism evidence="1 2">
    <name type="scientific">Stigmatella aurantiaca (strain DW4/3-1)</name>
    <dbReference type="NCBI Taxonomy" id="378806"/>
    <lineage>
        <taxon>Bacteria</taxon>
        <taxon>Pseudomonadati</taxon>
        <taxon>Myxococcota</taxon>
        <taxon>Myxococcia</taxon>
        <taxon>Myxococcales</taxon>
        <taxon>Cystobacterineae</taxon>
        <taxon>Archangiaceae</taxon>
        <taxon>Stigmatella</taxon>
    </lineage>
</organism>
<dbReference type="HOGENOM" id="CLU_1531638_0_0_7"/>
<dbReference type="STRING" id="378806.STAUR_6950"/>
<protein>
    <submittedName>
        <fullName evidence="1">Transposase, IS801/IS1294 family protein</fullName>
    </submittedName>
</protein>
<proteinExistence type="predicted"/>
<dbReference type="KEGG" id="sur:STAUR_6950"/>
<dbReference type="EMBL" id="CP002271">
    <property type="protein sequence ID" value="ADO74706.1"/>
    <property type="molecule type" value="Genomic_DNA"/>
</dbReference>
<gene>
    <name evidence="1" type="ordered locus">STAUR_6950</name>
</gene>
<dbReference type="AlphaFoldDB" id="E3FUK8"/>
<reference evidence="1 2" key="1">
    <citation type="journal article" date="2011" name="Mol. Biol. Evol.">
        <title>Comparative genomic analysis of fruiting body formation in Myxococcales.</title>
        <authorList>
            <person name="Huntley S."/>
            <person name="Hamann N."/>
            <person name="Wegener-Feldbrugge S."/>
            <person name="Treuner-Lange A."/>
            <person name="Kube M."/>
            <person name="Reinhardt R."/>
            <person name="Klages S."/>
            <person name="Muller R."/>
            <person name="Ronning C.M."/>
            <person name="Nierman W.C."/>
            <person name="Sogaard-Andersen L."/>
        </authorList>
    </citation>
    <scope>NUCLEOTIDE SEQUENCE [LARGE SCALE GENOMIC DNA]</scope>
    <source>
        <strain evidence="1 2">DW4/3-1</strain>
    </source>
</reference>
<sequence length="175" mass="18767">MLSCSRIFLSPRSPFTYSNIRLLPPHLSQANTSPSNVLLSVSPGEVWLGKGRWQSTAGSTRLLAGANEMARHAPVRGAGLRQVPGVGGLAHGFARVRRRVASLEPPPRANLTRFHGVFAPGAKLRPFLVPQEGADEAEDAACGLGTNGHHGARRGALRYAPSHECSQFPVLRRPL</sequence>
<accession>E3FUK8</accession>
<dbReference type="Proteomes" id="UP000001351">
    <property type="component" value="Chromosome"/>
</dbReference>
<keyword evidence="2" id="KW-1185">Reference proteome</keyword>
<name>E3FUK8_STIAD</name>